<name>A0A7C9GPM0_9SPHN</name>
<evidence type="ECO:0000256" key="5">
    <source>
        <dbReference type="ARBA" id="ARBA00022842"/>
    </source>
</evidence>
<keyword evidence="5 7" id="KW-0460">Magnesium</keyword>
<protein>
    <recommendedName>
        <fullName evidence="7">Bifunctional uridylyltransferase/uridylyl-removing enzyme</fullName>
        <shortName evidence="7">UTase/UR</shortName>
    </recommendedName>
    <alternativeName>
        <fullName evidence="7">Bifunctional [protein-PII] modification enzyme</fullName>
    </alternativeName>
    <alternativeName>
        <fullName evidence="7">Bifunctional nitrogen sensor protein</fullName>
    </alternativeName>
    <domain>
        <recommendedName>
            <fullName evidence="7">[Protein-PII] uridylyltransferase</fullName>
            <shortName evidence="7">PII uridylyltransferase</shortName>
            <shortName evidence="7">UTase</shortName>
            <ecNumber evidence="7">2.7.7.59</ecNumber>
        </recommendedName>
    </domain>
    <domain>
        <recommendedName>
            <fullName evidence="7">[Protein-PII]-UMP uridylyl-removing enzyme</fullName>
            <shortName evidence="7">UR</shortName>
            <ecNumber evidence="7">3.1.4.-</ecNumber>
        </recommendedName>
    </domain>
</protein>
<dbReference type="PANTHER" id="PTHR47320:SF1">
    <property type="entry name" value="BIFUNCTIONAL URIDYLYLTRANSFERASE_URIDYLYL-REMOVING ENZYME"/>
    <property type="match status" value="1"/>
</dbReference>
<dbReference type="SUPFAM" id="SSF55021">
    <property type="entry name" value="ACT-like"/>
    <property type="match status" value="2"/>
</dbReference>
<dbReference type="SUPFAM" id="SSF81891">
    <property type="entry name" value="Poly A polymerase C-terminal region-like"/>
    <property type="match status" value="1"/>
</dbReference>
<feature type="region of interest" description="Uridylyltransferase" evidence="7">
    <location>
        <begin position="1"/>
        <end position="373"/>
    </location>
</feature>
<dbReference type="GO" id="GO:0008081">
    <property type="term" value="F:phosphoric diester hydrolase activity"/>
    <property type="evidence" value="ECO:0007669"/>
    <property type="project" value="UniProtKB-UniRule"/>
</dbReference>
<feature type="domain" description="ACT" evidence="8">
    <location>
        <begin position="839"/>
        <end position="918"/>
    </location>
</feature>
<dbReference type="PROSITE" id="PS51831">
    <property type="entry name" value="HD"/>
    <property type="match status" value="1"/>
</dbReference>
<feature type="domain" description="HD" evidence="9">
    <location>
        <begin position="489"/>
        <end position="605"/>
    </location>
</feature>
<dbReference type="NCBIfam" id="NF003467">
    <property type="entry name" value="PRK05092.1"/>
    <property type="match status" value="1"/>
</dbReference>
<dbReference type="SUPFAM" id="SSF81593">
    <property type="entry name" value="Nucleotidyltransferase substrate binding subunit/domain"/>
    <property type="match status" value="1"/>
</dbReference>
<dbReference type="SMART" id="SM00471">
    <property type="entry name" value="HDc"/>
    <property type="match status" value="1"/>
</dbReference>
<dbReference type="CDD" id="cd04900">
    <property type="entry name" value="ACT_UUR-like_1"/>
    <property type="match status" value="1"/>
</dbReference>
<comment type="domain">
    <text evidence="7">Has four distinct domains: an N-terminal nucleotidyltransferase (NT) domain responsible for UTase activity, a central HD domain that encodes UR activity, and two C-terminal ACT domains that seem to have a role in glutamine sensing.</text>
</comment>
<dbReference type="Gene3D" id="3.30.460.10">
    <property type="entry name" value="Beta Polymerase, domain 2"/>
    <property type="match status" value="1"/>
</dbReference>
<dbReference type="OrthoDB" id="9758038at2"/>
<dbReference type="InterPro" id="IPR013546">
    <property type="entry name" value="PII_UdlTrfase/GS_AdlTrfase"/>
</dbReference>
<keyword evidence="1 7" id="KW-0808">Transferase</keyword>
<dbReference type="SUPFAM" id="SSF81301">
    <property type="entry name" value="Nucleotidyltransferase"/>
    <property type="match status" value="1"/>
</dbReference>
<dbReference type="PIRSF" id="PIRSF006288">
    <property type="entry name" value="PII_uridyltransf"/>
    <property type="match status" value="1"/>
</dbReference>
<dbReference type="InterPro" id="IPR002912">
    <property type="entry name" value="ACT_dom"/>
</dbReference>
<dbReference type="RefSeq" id="WP_152578074.1">
    <property type="nucleotide sequence ID" value="NZ_JAATJI010000002.1"/>
</dbReference>
<reference evidence="10 11" key="1">
    <citation type="submission" date="2019-09" db="EMBL/GenBank/DDBJ databases">
        <title>Polymorphobacter sp. isolated from a lake in China.</title>
        <authorList>
            <person name="Liu Z."/>
        </authorList>
    </citation>
    <scope>NUCLEOTIDE SEQUENCE [LARGE SCALE GENOMIC DNA]</scope>
    <source>
        <strain evidence="10 11">D40P</strain>
    </source>
</reference>
<keyword evidence="3" id="KW-0677">Repeat</keyword>
<dbReference type="InterPro" id="IPR006674">
    <property type="entry name" value="HD_domain"/>
</dbReference>
<dbReference type="EC" id="3.1.4.-" evidence="7"/>
<dbReference type="InterPro" id="IPR003607">
    <property type="entry name" value="HD/PDEase_dom"/>
</dbReference>
<evidence type="ECO:0000256" key="7">
    <source>
        <dbReference type="HAMAP-Rule" id="MF_00277"/>
    </source>
</evidence>
<dbReference type="InterPro" id="IPR010043">
    <property type="entry name" value="UTase/UR"/>
</dbReference>
<dbReference type="InterPro" id="IPR043519">
    <property type="entry name" value="NT_sf"/>
</dbReference>
<dbReference type="InterPro" id="IPR045865">
    <property type="entry name" value="ACT-like_dom_sf"/>
</dbReference>
<evidence type="ECO:0000259" key="9">
    <source>
        <dbReference type="PROSITE" id="PS51831"/>
    </source>
</evidence>
<accession>A0A7C9GPM0</accession>
<dbReference type="CDD" id="cd05401">
    <property type="entry name" value="NT_GlnE_GlnD_like"/>
    <property type="match status" value="1"/>
</dbReference>
<evidence type="ECO:0000313" key="11">
    <source>
        <dbReference type="Proteomes" id="UP000481327"/>
    </source>
</evidence>
<comment type="caution">
    <text evidence="7">Lacks conserved residue(s) required for the propagation of feature annotation.</text>
</comment>
<dbReference type="PANTHER" id="PTHR47320">
    <property type="entry name" value="BIFUNCTIONAL URIDYLYLTRANSFERASE/URIDYLYL-REMOVING ENZYME"/>
    <property type="match status" value="1"/>
</dbReference>
<keyword evidence="6 7" id="KW-0511">Multifunctional enzyme</keyword>
<dbReference type="PROSITE" id="PS51671">
    <property type="entry name" value="ACT"/>
    <property type="match status" value="2"/>
</dbReference>
<evidence type="ECO:0000313" key="10">
    <source>
        <dbReference type="EMBL" id="MQT17635.1"/>
    </source>
</evidence>
<comment type="caution">
    <text evidence="10">The sequence shown here is derived from an EMBL/GenBank/DDBJ whole genome shotgun (WGS) entry which is preliminary data.</text>
</comment>
<dbReference type="EC" id="2.7.7.59" evidence="7"/>
<dbReference type="Gene3D" id="1.10.3090.10">
    <property type="entry name" value="cca-adding enzyme, domain 2"/>
    <property type="match status" value="1"/>
</dbReference>
<dbReference type="GO" id="GO:0008773">
    <property type="term" value="F:[protein-PII] uridylyltransferase activity"/>
    <property type="evidence" value="ECO:0007669"/>
    <property type="project" value="UniProtKB-UniRule"/>
</dbReference>
<evidence type="ECO:0000256" key="4">
    <source>
        <dbReference type="ARBA" id="ARBA00022801"/>
    </source>
</evidence>
<evidence type="ECO:0000259" key="8">
    <source>
        <dbReference type="PROSITE" id="PS51671"/>
    </source>
</evidence>
<organism evidence="10 11">
    <name type="scientific">Sandarakinorhabdus fusca</name>
    <dbReference type="NCBI Taxonomy" id="1439888"/>
    <lineage>
        <taxon>Bacteria</taxon>
        <taxon>Pseudomonadati</taxon>
        <taxon>Pseudomonadota</taxon>
        <taxon>Alphaproteobacteria</taxon>
        <taxon>Sphingomonadales</taxon>
        <taxon>Sphingosinicellaceae</taxon>
        <taxon>Sandarakinorhabdus</taxon>
    </lineage>
</organism>
<dbReference type="Proteomes" id="UP000481327">
    <property type="component" value="Unassembled WGS sequence"/>
</dbReference>
<comment type="similarity">
    <text evidence="7">Belongs to the GlnD family.</text>
</comment>
<evidence type="ECO:0000256" key="3">
    <source>
        <dbReference type="ARBA" id="ARBA00022737"/>
    </source>
</evidence>
<comment type="function">
    <text evidence="7">Modifies, by uridylylation and deuridylylation, the PII regulatory proteins (GlnB and homologs), in response to the nitrogen status of the cell that GlnD senses through the glutamine level. Under low glutamine levels, catalyzes the conversion of the PII proteins and UTP to PII-UMP and PPi, while under higher glutamine levels, GlnD hydrolyzes PII-UMP to PII and UMP (deuridylylation). Thus, controls uridylylation state and activity of the PII proteins, and plays an important role in the regulation of nitrogen metabolism.</text>
</comment>
<dbReference type="EMBL" id="WIOL01000003">
    <property type="protein sequence ID" value="MQT17635.1"/>
    <property type="molecule type" value="Genomic_DNA"/>
</dbReference>
<sequence length="925" mass="103277">MASRPDTIPNRRGIIDRRALVDQLAEAMPGAQGYEARRAVLATTLRAALAQGRAELHRRLHNTPAKGLELASAQAFLVDQLLRILFDSVVTDLYPATNRTSSERLALVAVGGYGRGQMAPHSDIDLLFLTPWKQTAWGEQVIETMLYMLWDLGLKVGHATRSLDDMINMSRADVTIRTALLESRFVWGDQKLYEEGAARFRREVVAGTARAFTAEKLVERDERHKRMGDSRYVVEPNLKEGKGGLRDLHTLFWIGKYAYQVDTIAELVDKGLLTANELRQFRRAESFLWAVRINLHDIAGRPEERLTFDVQRELASRLRYADRGGMSAVERFMRHYFLVAKTVGDLTGLFLAHLDESFAKSNWLPTLTRRPSRLNGFTLRRSQIGVPSDDFFRQDPVRLVEMFALADREKLGIHPQAMRQASRDAGLINETTRRSRAANALFLQVLTSPNDPETVLRWMNEAGIFGRFVPDFGRVVAQMQYDMYHHYTVDEHTIRAIGLLAQIESGKLLAEHKLSSAIIKQIASRRVLYVAVLLHDIAKGRGGDHSELGGDIADRLCPRLGLGAAETETVAWLVRNHLLMSRTAFKRDLADFKTILDFVESVASPERLRLLLLLTVVDIRAVGPGVWNNWKGQLLRDLYEASEEVLRLGHKQKGRTERIAVKQARLRAALGWDDATFGRYTRRFADSYWIAETPEALAGNAALVADADARSLPLAIATLPDPSSGTTLVSIYAADHPGLFYRIAGAISLAGANILDARIHTTRDGQAIDNFVVADPLGRPFAEPSQLARLTRSIEDVLTGKVRLADRLAARPLARRRAEVFKVEPNIIIDNKASNRYTVIEVGAADRPALLYALTHALFQSRVTIHSAHIATYGERATDTFYITDLTGQKIDSASRLKALERRLVAVASSASARVDSVDELQAAE</sequence>
<evidence type="ECO:0000256" key="1">
    <source>
        <dbReference type="ARBA" id="ARBA00022679"/>
    </source>
</evidence>
<dbReference type="CDD" id="cd04899">
    <property type="entry name" value="ACT_ACR-UUR-like_2"/>
    <property type="match status" value="1"/>
</dbReference>
<dbReference type="HAMAP" id="MF_00277">
    <property type="entry name" value="PII_uridylyl_transf"/>
    <property type="match status" value="1"/>
</dbReference>
<dbReference type="CDD" id="cd00077">
    <property type="entry name" value="HDc"/>
    <property type="match status" value="1"/>
</dbReference>
<dbReference type="Pfam" id="PF08335">
    <property type="entry name" value="GlnD_UR_UTase"/>
    <property type="match status" value="1"/>
</dbReference>
<evidence type="ECO:0000256" key="6">
    <source>
        <dbReference type="ARBA" id="ARBA00023268"/>
    </source>
</evidence>
<proteinExistence type="inferred from homology"/>
<comment type="catalytic activity">
    <reaction evidence="7">
        <text>[protein-PII]-uridylyl-L-tyrosine + H2O = [protein-PII]-L-tyrosine + UMP + H(+)</text>
        <dbReference type="Rhea" id="RHEA:48600"/>
        <dbReference type="Rhea" id="RHEA-COMP:12147"/>
        <dbReference type="Rhea" id="RHEA-COMP:12148"/>
        <dbReference type="ChEBI" id="CHEBI:15377"/>
        <dbReference type="ChEBI" id="CHEBI:15378"/>
        <dbReference type="ChEBI" id="CHEBI:46858"/>
        <dbReference type="ChEBI" id="CHEBI:57865"/>
        <dbReference type="ChEBI" id="CHEBI:90602"/>
    </reaction>
</comment>
<dbReference type="AlphaFoldDB" id="A0A7C9GPM0"/>
<feature type="domain" description="ACT" evidence="8">
    <location>
        <begin position="728"/>
        <end position="807"/>
    </location>
</feature>
<keyword evidence="11" id="KW-1185">Reference proteome</keyword>
<comment type="cofactor">
    <cofactor evidence="7">
        <name>Mg(2+)</name>
        <dbReference type="ChEBI" id="CHEBI:18420"/>
    </cofactor>
</comment>
<dbReference type="Pfam" id="PF01966">
    <property type="entry name" value="HD"/>
    <property type="match status" value="1"/>
</dbReference>
<comment type="activity regulation">
    <text evidence="7">Uridylyltransferase (UTase) activity is inhibited by glutamine, while glutamine activates uridylyl-removing (UR) activity.</text>
</comment>
<dbReference type="GO" id="GO:0006808">
    <property type="term" value="P:regulation of nitrogen utilization"/>
    <property type="evidence" value="ECO:0007669"/>
    <property type="project" value="UniProtKB-UniRule"/>
</dbReference>
<keyword evidence="4 7" id="KW-0378">Hydrolase</keyword>
<dbReference type="Gene3D" id="3.30.70.260">
    <property type="match status" value="1"/>
</dbReference>
<comment type="catalytic activity">
    <reaction evidence="7">
        <text>[protein-PII]-L-tyrosine + UTP = [protein-PII]-uridylyl-L-tyrosine + diphosphate</text>
        <dbReference type="Rhea" id="RHEA:13673"/>
        <dbReference type="Rhea" id="RHEA-COMP:12147"/>
        <dbReference type="Rhea" id="RHEA-COMP:12148"/>
        <dbReference type="ChEBI" id="CHEBI:33019"/>
        <dbReference type="ChEBI" id="CHEBI:46398"/>
        <dbReference type="ChEBI" id="CHEBI:46858"/>
        <dbReference type="ChEBI" id="CHEBI:90602"/>
        <dbReference type="EC" id="2.7.7.59"/>
    </reaction>
</comment>
<dbReference type="NCBIfam" id="TIGR01693">
    <property type="entry name" value="UTase_glnD"/>
    <property type="match status" value="1"/>
</dbReference>
<evidence type="ECO:0000256" key="2">
    <source>
        <dbReference type="ARBA" id="ARBA00022695"/>
    </source>
</evidence>
<dbReference type="InterPro" id="IPR002934">
    <property type="entry name" value="Polymerase_NTP_transf_dom"/>
</dbReference>
<gene>
    <name evidence="7" type="primary">glnD</name>
    <name evidence="10" type="ORF">F3168_10215</name>
</gene>
<dbReference type="Pfam" id="PF01909">
    <property type="entry name" value="NTP_transf_2"/>
    <property type="match status" value="1"/>
</dbReference>
<dbReference type="Pfam" id="PF01842">
    <property type="entry name" value="ACT"/>
    <property type="match status" value="1"/>
</dbReference>
<keyword evidence="2 7" id="KW-0548">Nucleotidyltransferase</keyword>